<keyword evidence="2" id="KW-1133">Transmembrane helix</keyword>
<feature type="compositionally biased region" description="Low complexity" evidence="1">
    <location>
        <begin position="323"/>
        <end position="342"/>
    </location>
</feature>
<dbReference type="SUPFAM" id="SSF49319">
    <property type="entry name" value="Actinoxanthin-like"/>
    <property type="match status" value="1"/>
</dbReference>
<sequence>MLLSVWAPPAAADDTKPVVTLSAPEAAKGTEITASGTGWRPGTLLMLLVCGQSTPGQGVIGGTNSCANADGRAVTTDAKGAFSKPLPVAAPPKPCPCVVHVATVTGEQAVVDAELKISGHPVAPMPEQSGTGRLSVLTAPRLDGSSGILTWFGAPPSRTLVVTVGNLGSAPVKDPVFQVGTSHGVFAPQWEDRQWKGTIAPGGKAEVRLGFELSAGAHGDYQVSVKYGQKVLATQPWGVGRPWGVTLFWILLCLVVPAAVFRIGMAVVDKVRPRGAGHARRGRGGGGGTDGDRADRGRTRRIRPRWPVRGPAAEPAPTPPPTANGTTTTTTTTTTALPWFTPDSAPTENRPNTPTTKGNP</sequence>
<evidence type="ECO:0008006" key="5">
    <source>
        <dbReference type="Google" id="ProtNLM"/>
    </source>
</evidence>
<keyword evidence="2" id="KW-0812">Transmembrane</keyword>
<dbReference type="InterPro" id="IPR027273">
    <property type="entry name" value="Neocarzinostatin-like"/>
</dbReference>
<feature type="region of interest" description="Disordered" evidence="1">
    <location>
        <begin position="273"/>
        <end position="360"/>
    </location>
</feature>
<dbReference type="EMBL" id="CP109019">
    <property type="protein sequence ID" value="WUT87576.1"/>
    <property type="molecule type" value="Genomic_DNA"/>
</dbReference>
<organism evidence="3 4">
    <name type="scientific">Streptomyces melanogenes</name>
    <dbReference type="NCBI Taxonomy" id="67326"/>
    <lineage>
        <taxon>Bacteria</taxon>
        <taxon>Bacillati</taxon>
        <taxon>Actinomycetota</taxon>
        <taxon>Actinomycetes</taxon>
        <taxon>Kitasatosporales</taxon>
        <taxon>Streptomycetaceae</taxon>
        <taxon>Streptomyces</taxon>
    </lineage>
</organism>
<dbReference type="Gene3D" id="2.60.40.230">
    <property type="entry name" value="Neocarzinostatin-like"/>
    <property type="match status" value="1"/>
</dbReference>
<feature type="transmembrane region" description="Helical" evidence="2">
    <location>
        <begin position="243"/>
        <end position="264"/>
    </location>
</feature>
<evidence type="ECO:0000313" key="3">
    <source>
        <dbReference type="EMBL" id="WUT87576.1"/>
    </source>
</evidence>
<evidence type="ECO:0000313" key="4">
    <source>
        <dbReference type="Proteomes" id="UP001432060"/>
    </source>
</evidence>
<evidence type="ECO:0000256" key="2">
    <source>
        <dbReference type="SAM" id="Phobius"/>
    </source>
</evidence>
<feature type="compositionally biased region" description="Polar residues" evidence="1">
    <location>
        <begin position="344"/>
        <end position="360"/>
    </location>
</feature>
<reference evidence="3" key="1">
    <citation type="submission" date="2022-10" db="EMBL/GenBank/DDBJ databases">
        <title>The complete genomes of actinobacterial strains from the NBC collection.</title>
        <authorList>
            <person name="Joergensen T.S."/>
            <person name="Alvarez Arevalo M."/>
            <person name="Sterndorff E.B."/>
            <person name="Faurdal D."/>
            <person name="Vuksanovic O."/>
            <person name="Mourched A.-S."/>
            <person name="Charusanti P."/>
            <person name="Shaw S."/>
            <person name="Blin K."/>
            <person name="Weber T."/>
        </authorList>
    </citation>
    <scope>NUCLEOTIDE SEQUENCE</scope>
    <source>
        <strain evidence="3">NBC_00668</strain>
    </source>
</reference>
<evidence type="ECO:0000256" key="1">
    <source>
        <dbReference type="SAM" id="MobiDB-lite"/>
    </source>
</evidence>
<proteinExistence type="predicted"/>
<protein>
    <recommendedName>
        <fullName evidence="5">Neocarzinostatin family protein</fullName>
    </recommendedName>
</protein>
<gene>
    <name evidence="3" type="ORF">OG515_16355</name>
</gene>
<keyword evidence="4" id="KW-1185">Reference proteome</keyword>
<accession>A0ABZ1XXT6</accession>
<dbReference type="Proteomes" id="UP001432060">
    <property type="component" value="Chromosome"/>
</dbReference>
<feature type="compositionally biased region" description="Basic residues" evidence="1">
    <location>
        <begin position="273"/>
        <end position="283"/>
    </location>
</feature>
<keyword evidence="2" id="KW-0472">Membrane</keyword>
<name>A0ABZ1XXT6_9ACTN</name>